<organism evidence="10 11">
    <name type="scientific">Thermocrinis albus (strain DSM 14484 / JCM 11386 / HI 11/12)</name>
    <dbReference type="NCBI Taxonomy" id="638303"/>
    <lineage>
        <taxon>Bacteria</taxon>
        <taxon>Pseudomonadati</taxon>
        <taxon>Aquificota</taxon>
        <taxon>Aquificia</taxon>
        <taxon>Aquificales</taxon>
        <taxon>Aquificaceae</taxon>
        <taxon>Thermocrinis</taxon>
    </lineage>
</organism>
<dbReference type="InterPro" id="IPR029046">
    <property type="entry name" value="LolA/LolB/LppX"/>
</dbReference>
<dbReference type="OrthoDB" id="13937at2"/>
<keyword evidence="5" id="KW-0813">Transport</keyword>
<dbReference type="InterPro" id="IPR004564">
    <property type="entry name" value="OM_lipoprot_carrier_LolA-like"/>
</dbReference>
<dbReference type="Pfam" id="PF03548">
    <property type="entry name" value="LolA"/>
    <property type="match status" value="1"/>
</dbReference>
<proteinExistence type="inferred from homology"/>
<evidence type="ECO:0000256" key="3">
    <source>
        <dbReference type="ARBA" id="ARBA00011245"/>
    </source>
</evidence>
<reference evidence="11" key="1">
    <citation type="journal article" date="2010" name="Stand. Genomic Sci.">
        <title>Complete genome sequence of Thermocrinis albus type strain (HI 11/12T).</title>
        <authorList>
            <person name="Wirth R."/>
            <person name="Sikorski J."/>
            <person name="Brambilla E."/>
            <person name="Misra M."/>
            <person name="Lapidus A."/>
            <person name="Copeland A."/>
            <person name="Nolan M."/>
            <person name="Lucas S."/>
            <person name="Chen F."/>
            <person name="Tice H."/>
            <person name="Cheng J.F."/>
            <person name="Han C."/>
            <person name="Detter J.C."/>
            <person name="Tapia R."/>
            <person name="Bruce D."/>
            <person name="Goodwin L."/>
            <person name="Pitluck S."/>
            <person name="Pati A."/>
            <person name="Anderson I."/>
            <person name="Ivanova N."/>
            <person name="Mavromatis K."/>
            <person name="Mikhailova N."/>
            <person name="Chen A."/>
            <person name="Palaniappan K."/>
            <person name="Bilek Y."/>
            <person name="Hader T."/>
            <person name="Land M."/>
            <person name="Hauser L."/>
            <person name="Chang Y.J."/>
            <person name="Jeffries C.D."/>
            <person name="Tindall B.J."/>
            <person name="Rohde M."/>
            <person name="Goker M."/>
            <person name="Bristow J."/>
            <person name="Eisen J.A."/>
            <person name="Markowitz V."/>
            <person name="Hugenholtz P."/>
            <person name="Kyrpides N.C."/>
            <person name="Klenk H.P."/>
        </authorList>
    </citation>
    <scope>NUCLEOTIDE SEQUENCE [LARGE SCALE GENOMIC DNA]</scope>
    <source>
        <strain evidence="11">DSM 14484 / JCM 11386 / HI 11/12</strain>
    </source>
</reference>
<protein>
    <recommendedName>
        <fullName evidence="4">Outer-membrane lipoprotein carrier protein</fullName>
    </recommendedName>
</protein>
<evidence type="ECO:0000256" key="4">
    <source>
        <dbReference type="ARBA" id="ARBA00014035"/>
    </source>
</evidence>
<evidence type="ECO:0000256" key="5">
    <source>
        <dbReference type="ARBA" id="ARBA00022448"/>
    </source>
</evidence>
<evidence type="ECO:0000256" key="7">
    <source>
        <dbReference type="ARBA" id="ARBA00022764"/>
    </source>
</evidence>
<comment type="subcellular location">
    <subcellularLocation>
        <location evidence="1">Periplasm</location>
    </subcellularLocation>
</comment>
<dbReference type="RefSeq" id="WP_012992576.1">
    <property type="nucleotide sequence ID" value="NC_013894.1"/>
</dbReference>
<accession>D3SN40</accession>
<evidence type="ECO:0000256" key="9">
    <source>
        <dbReference type="ARBA" id="ARBA00023186"/>
    </source>
</evidence>
<gene>
    <name evidence="10" type="ordered locus">Thal_1541</name>
</gene>
<dbReference type="SUPFAM" id="SSF89392">
    <property type="entry name" value="Prokaryotic lipoproteins and lipoprotein localization factors"/>
    <property type="match status" value="1"/>
</dbReference>
<dbReference type="KEGG" id="tal:Thal_1541"/>
<keyword evidence="10" id="KW-0449">Lipoprotein</keyword>
<dbReference type="NCBIfam" id="TIGR00547">
    <property type="entry name" value="lolA"/>
    <property type="match status" value="1"/>
</dbReference>
<keyword evidence="8" id="KW-0653">Protein transport</keyword>
<dbReference type="InterPro" id="IPR018323">
    <property type="entry name" value="OM_lipoprot_carrier_LolA_Pbac"/>
</dbReference>
<dbReference type="HOGENOM" id="CLU_087560_2_0_0"/>
<dbReference type="PANTHER" id="PTHR35869:SF1">
    <property type="entry name" value="OUTER-MEMBRANE LIPOPROTEIN CARRIER PROTEIN"/>
    <property type="match status" value="1"/>
</dbReference>
<dbReference type="STRING" id="638303.Thal_1541"/>
<dbReference type="GO" id="GO:0042597">
    <property type="term" value="C:periplasmic space"/>
    <property type="evidence" value="ECO:0007669"/>
    <property type="project" value="UniProtKB-SubCell"/>
</dbReference>
<dbReference type="GO" id="GO:0042953">
    <property type="term" value="P:lipoprotein transport"/>
    <property type="evidence" value="ECO:0007669"/>
    <property type="project" value="InterPro"/>
</dbReference>
<dbReference type="Gene3D" id="2.50.20.10">
    <property type="entry name" value="Lipoprotein localisation LolA/LolB/LppX"/>
    <property type="match status" value="1"/>
</dbReference>
<dbReference type="PANTHER" id="PTHR35869">
    <property type="entry name" value="OUTER-MEMBRANE LIPOPROTEIN CARRIER PROTEIN"/>
    <property type="match status" value="1"/>
</dbReference>
<comment type="subunit">
    <text evidence="3">Monomer.</text>
</comment>
<keyword evidence="11" id="KW-1185">Reference proteome</keyword>
<evidence type="ECO:0000313" key="10">
    <source>
        <dbReference type="EMBL" id="ADC90170.1"/>
    </source>
</evidence>
<name>D3SN40_THEAH</name>
<keyword evidence="7" id="KW-0574">Periplasm</keyword>
<keyword evidence="6" id="KW-0732">Signal</keyword>
<dbReference type="EMBL" id="CP001931">
    <property type="protein sequence ID" value="ADC90170.1"/>
    <property type="molecule type" value="Genomic_DNA"/>
</dbReference>
<dbReference type="Proteomes" id="UP000002043">
    <property type="component" value="Chromosome"/>
</dbReference>
<keyword evidence="9" id="KW-0143">Chaperone</keyword>
<evidence type="ECO:0000256" key="8">
    <source>
        <dbReference type="ARBA" id="ARBA00022927"/>
    </source>
</evidence>
<comment type="similarity">
    <text evidence="2">Belongs to the LolA family.</text>
</comment>
<dbReference type="AlphaFoldDB" id="D3SN40"/>
<sequence>MVYILLVILTPLLALADSFTLLEKKLEEIRTLRASFIQKVQYSWYPKPEVSKGFFYAQKGGKFRIEYEQPQRMLIVSDGKRILIYDPEENTAILDRVERNRSAVVEALFLLSRPLRDVFDKVGEISRNNGHVIVLKPKVQDPYFSRVYVEVDGWRNIKSIKVEEKDGSFTTVELVDVKYNFTPSEDLFRITVPKGVRVRQI</sequence>
<evidence type="ECO:0000256" key="1">
    <source>
        <dbReference type="ARBA" id="ARBA00004418"/>
    </source>
</evidence>
<dbReference type="CDD" id="cd16325">
    <property type="entry name" value="LolA"/>
    <property type="match status" value="1"/>
</dbReference>
<evidence type="ECO:0000313" key="11">
    <source>
        <dbReference type="Proteomes" id="UP000002043"/>
    </source>
</evidence>
<evidence type="ECO:0000256" key="6">
    <source>
        <dbReference type="ARBA" id="ARBA00022729"/>
    </source>
</evidence>
<dbReference type="eggNOG" id="COG2834">
    <property type="taxonomic scope" value="Bacteria"/>
</dbReference>
<evidence type="ECO:0000256" key="2">
    <source>
        <dbReference type="ARBA" id="ARBA00007615"/>
    </source>
</evidence>